<dbReference type="Pfam" id="PF03073">
    <property type="entry name" value="TspO_MBR"/>
    <property type="match status" value="1"/>
</dbReference>
<keyword evidence="3 6" id="KW-0812">Transmembrane</keyword>
<evidence type="ECO:0000256" key="1">
    <source>
        <dbReference type="ARBA" id="ARBA00004141"/>
    </source>
</evidence>
<dbReference type="GO" id="GO:0016020">
    <property type="term" value="C:membrane"/>
    <property type="evidence" value="ECO:0007669"/>
    <property type="project" value="UniProtKB-SubCell"/>
</dbReference>
<dbReference type="EMBL" id="CP016782">
    <property type="protein sequence ID" value="ASY27901.1"/>
    <property type="molecule type" value="Genomic_DNA"/>
</dbReference>
<sequence length="153" mass="16567">MKLIGSVIGIALVLVYAVGSGMLVNTRDGWYGELNKPSWQPPAYVPGLIWPYCFVVLGIAAVLVSNRLSALATSLYLAIFAVTVAAALTWAYQFFRPHNLEASAIALTILSALTIVLIIIAARASWPVAIALVVYQLWIMTATALSWAYVRLN</sequence>
<evidence type="ECO:0000256" key="2">
    <source>
        <dbReference type="ARBA" id="ARBA00007524"/>
    </source>
</evidence>
<feature type="transmembrane region" description="Helical" evidence="6">
    <location>
        <begin position="129"/>
        <end position="150"/>
    </location>
</feature>
<dbReference type="AlphaFoldDB" id="A0A249LFK8"/>
<evidence type="ECO:0000256" key="6">
    <source>
        <dbReference type="SAM" id="Phobius"/>
    </source>
</evidence>
<reference evidence="7 8" key="1">
    <citation type="submission" date="2016-07" db="EMBL/GenBank/DDBJ databases">
        <title>High microdiversification within the ubiquitous acI lineage of Actinobacteria.</title>
        <authorList>
            <person name="Neuenschwander S.M."/>
            <person name="Salcher M."/>
            <person name="Ghai R."/>
            <person name="Pernthaler J."/>
        </authorList>
    </citation>
    <scope>NUCLEOTIDE SEQUENCE [LARGE SCALE GENOMIC DNA]</scope>
    <source>
        <strain evidence="7">MMS-VB-114</strain>
    </source>
</reference>
<dbReference type="InterPro" id="IPR038330">
    <property type="entry name" value="TspO/MBR-related_sf"/>
</dbReference>
<keyword evidence="8" id="KW-1185">Reference proteome</keyword>
<dbReference type="PANTHER" id="PTHR10057:SF0">
    <property type="entry name" value="TRANSLOCATOR PROTEIN"/>
    <property type="match status" value="1"/>
</dbReference>
<organism evidence="7 8">
    <name type="scientific">Candidatus Planktophila limnetica</name>
    <dbReference type="NCBI Taxonomy" id="573600"/>
    <lineage>
        <taxon>Bacteria</taxon>
        <taxon>Bacillati</taxon>
        <taxon>Actinomycetota</taxon>
        <taxon>Actinomycetes</taxon>
        <taxon>Candidatus Nanopelagicales</taxon>
        <taxon>Candidatus Nanopelagicaceae</taxon>
        <taxon>Candidatus Planktophila</taxon>
    </lineage>
</organism>
<feature type="transmembrane region" description="Helical" evidence="6">
    <location>
        <begin position="43"/>
        <end position="64"/>
    </location>
</feature>
<keyword evidence="5 6" id="KW-0472">Membrane</keyword>
<protein>
    <submittedName>
        <fullName evidence="7">Benzodiazapine receptor</fullName>
    </submittedName>
</protein>
<dbReference type="CDD" id="cd15904">
    <property type="entry name" value="TSPO_MBR"/>
    <property type="match status" value="1"/>
</dbReference>
<evidence type="ECO:0000256" key="4">
    <source>
        <dbReference type="ARBA" id="ARBA00022989"/>
    </source>
</evidence>
<evidence type="ECO:0000256" key="5">
    <source>
        <dbReference type="ARBA" id="ARBA00023136"/>
    </source>
</evidence>
<dbReference type="Proteomes" id="UP000217221">
    <property type="component" value="Chromosome"/>
</dbReference>
<keyword evidence="4 6" id="KW-1133">Transmembrane helix</keyword>
<feature type="transmembrane region" description="Helical" evidence="6">
    <location>
        <begin position="71"/>
        <end position="92"/>
    </location>
</feature>
<dbReference type="RefSeq" id="WP_095698199.1">
    <property type="nucleotide sequence ID" value="NZ_CP016782.1"/>
</dbReference>
<proteinExistence type="inferred from homology"/>
<dbReference type="KEGG" id="plim:PHILAsVB114_04535"/>
<gene>
    <name evidence="7" type="ORF">PHILAsVB114_04535</name>
</gene>
<dbReference type="PANTHER" id="PTHR10057">
    <property type="entry name" value="PERIPHERAL-TYPE BENZODIAZEPINE RECEPTOR"/>
    <property type="match status" value="1"/>
</dbReference>
<feature type="transmembrane region" description="Helical" evidence="6">
    <location>
        <begin position="104"/>
        <end position="122"/>
    </location>
</feature>
<comment type="similarity">
    <text evidence="2">Belongs to the TspO/BZRP family.</text>
</comment>
<dbReference type="GO" id="GO:0033013">
    <property type="term" value="P:tetrapyrrole metabolic process"/>
    <property type="evidence" value="ECO:0007669"/>
    <property type="project" value="UniProtKB-ARBA"/>
</dbReference>
<evidence type="ECO:0000313" key="7">
    <source>
        <dbReference type="EMBL" id="ASY27901.1"/>
    </source>
</evidence>
<dbReference type="OrthoDB" id="9795496at2"/>
<name>A0A249LFK8_9ACTN</name>
<accession>A0A249LFK8</accession>
<evidence type="ECO:0000313" key="8">
    <source>
        <dbReference type="Proteomes" id="UP000217221"/>
    </source>
</evidence>
<comment type="subcellular location">
    <subcellularLocation>
        <location evidence="1">Membrane</location>
        <topology evidence="1">Multi-pass membrane protein</topology>
    </subcellularLocation>
</comment>
<dbReference type="InterPro" id="IPR004307">
    <property type="entry name" value="TspO_MBR"/>
</dbReference>
<keyword evidence="7" id="KW-0675">Receptor</keyword>
<dbReference type="Gene3D" id="1.20.1260.100">
    <property type="entry name" value="TspO/MBR protein"/>
    <property type="match status" value="1"/>
</dbReference>
<evidence type="ECO:0000256" key="3">
    <source>
        <dbReference type="ARBA" id="ARBA00022692"/>
    </source>
</evidence>